<reference evidence="2 3" key="1">
    <citation type="submission" date="2024-01" db="EMBL/GenBank/DDBJ databases">
        <title>A draft genome for a cacao thread blight-causing isolate of Paramarasmius palmivorus.</title>
        <authorList>
            <person name="Baruah I.K."/>
            <person name="Bukari Y."/>
            <person name="Amoako-Attah I."/>
            <person name="Meinhardt L.W."/>
            <person name="Bailey B.A."/>
            <person name="Cohen S.P."/>
        </authorList>
    </citation>
    <scope>NUCLEOTIDE SEQUENCE [LARGE SCALE GENOMIC DNA]</scope>
    <source>
        <strain evidence="2 3">GH-12</strain>
    </source>
</reference>
<comment type="caution">
    <text evidence="2">The sequence shown here is derived from an EMBL/GenBank/DDBJ whole genome shotgun (WGS) entry which is preliminary data.</text>
</comment>
<sequence length="555" mass="64132">MGSTLKRRLHEAEKDQERLVKEHAGLTKNLSPELTEQWEKMCVKWELALFPKSNVFNPFKVKEEFLGEEQALAELAEEEKERVRAGGVQYHSVDAAGFVKLGLSLSDDQYASSSLVQSLHSYNPRDKLRQTIQEHKREPTVRQARQINDQRCALRNRVKTFDEVRSIYMPGLSHYLSRTQENEDPSDVDPENIKIWLPSEVPVNEQSKICVPGLAQVEKKLQKARCHDSLKGVRHVLRVKTRMTRFKNSNVRGQRESGKAREIIDKVVSRLVRFADRYRKARLAYMGLEGSGAWEKTLRVLKDEDLRSYRDPATVRMGPGRAGTREQEIQEEDEEYWEELMSVRRKEDVKSKEAEGIKRSRVMTPEPEDGEEAMSLIHPDRTEWEHRSKHGTGETRKGLSWIWTAGGQLQLEDGADENDNEILRSEWCKSRARAKRATEEVELLKEEMRRTAAYLEWKAEQWEMNAAVAFEGERSSEREGRRAYALSQAALQRALREKFLALWNKPLVRGGDDLEDEHEEDEEPNDQVLDDEYSGEELDDDGEVEDGGEEGRNNA</sequence>
<protein>
    <submittedName>
        <fullName evidence="2">Uncharacterized protein</fullName>
    </submittedName>
</protein>
<name>A0AAW0AQC1_9AGAR</name>
<organism evidence="2 3">
    <name type="scientific">Paramarasmius palmivorus</name>
    <dbReference type="NCBI Taxonomy" id="297713"/>
    <lineage>
        <taxon>Eukaryota</taxon>
        <taxon>Fungi</taxon>
        <taxon>Dikarya</taxon>
        <taxon>Basidiomycota</taxon>
        <taxon>Agaricomycotina</taxon>
        <taxon>Agaricomycetes</taxon>
        <taxon>Agaricomycetidae</taxon>
        <taxon>Agaricales</taxon>
        <taxon>Marasmiineae</taxon>
        <taxon>Marasmiaceae</taxon>
        <taxon>Paramarasmius</taxon>
    </lineage>
</organism>
<accession>A0AAW0AQC1</accession>
<gene>
    <name evidence="2" type="ORF">VNI00_019079</name>
</gene>
<feature type="region of interest" description="Disordered" evidence="1">
    <location>
        <begin position="510"/>
        <end position="555"/>
    </location>
</feature>
<evidence type="ECO:0000313" key="3">
    <source>
        <dbReference type="Proteomes" id="UP001383192"/>
    </source>
</evidence>
<dbReference type="EMBL" id="JAYKXP010000315">
    <property type="protein sequence ID" value="KAK7015545.1"/>
    <property type="molecule type" value="Genomic_DNA"/>
</dbReference>
<dbReference type="AlphaFoldDB" id="A0AAW0AQC1"/>
<evidence type="ECO:0000313" key="2">
    <source>
        <dbReference type="EMBL" id="KAK7015545.1"/>
    </source>
</evidence>
<feature type="compositionally biased region" description="Acidic residues" evidence="1">
    <location>
        <begin position="513"/>
        <end position="548"/>
    </location>
</feature>
<evidence type="ECO:0000256" key="1">
    <source>
        <dbReference type="SAM" id="MobiDB-lite"/>
    </source>
</evidence>
<proteinExistence type="predicted"/>
<keyword evidence="3" id="KW-1185">Reference proteome</keyword>
<dbReference type="Proteomes" id="UP001383192">
    <property type="component" value="Unassembled WGS sequence"/>
</dbReference>